<reference evidence="2" key="1">
    <citation type="submission" date="2021-06" db="EMBL/GenBank/DDBJ databases">
        <title>50 bacteria genomes isolated from Dapeng, Shenzhen, China.</title>
        <authorList>
            <person name="Zheng W."/>
            <person name="Yu S."/>
            <person name="Huang Y."/>
        </authorList>
    </citation>
    <scope>NUCLEOTIDE SEQUENCE</scope>
    <source>
        <strain evidence="2">DP4N28-2</strain>
    </source>
</reference>
<evidence type="ECO:0000313" key="3">
    <source>
        <dbReference type="Proteomes" id="UP000824927"/>
    </source>
</evidence>
<comment type="caution">
    <text evidence="2">The sequence shown here is derived from an EMBL/GenBank/DDBJ whole genome shotgun (WGS) entry which is preliminary data.</text>
</comment>
<dbReference type="InterPro" id="IPR004919">
    <property type="entry name" value="GmrSD_N"/>
</dbReference>
<dbReference type="PANTHER" id="PTHR39639:SF1">
    <property type="entry name" value="DUF262 DOMAIN-CONTAINING PROTEIN"/>
    <property type="match status" value="1"/>
</dbReference>
<evidence type="ECO:0000313" key="2">
    <source>
        <dbReference type="EMBL" id="MBY6218000.1"/>
    </source>
</evidence>
<gene>
    <name evidence="2" type="ORF">KUV31_06540</name>
</gene>
<dbReference type="PANTHER" id="PTHR39639">
    <property type="entry name" value="CHROMOSOME 16, WHOLE GENOME SHOTGUN SEQUENCE"/>
    <property type="match status" value="1"/>
</dbReference>
<dbReference type="EMBL" id="JAHVKP010000001">
    <property type="protein sequence ID" value="MBY6218000.1"/>
    <property type="molecule type" value="Genomic_DNA"/>
</dbReference>
<feature type="domain" description="GmrSD restriction endonucleases N-terminal" evidence="1">
    <location>
        <begin position="10"/>
        <end position="158"/>
    </location>
</feature>
<sequence length="376" mass="43413">MQIHTHQSTIAELFERMKRDEVSLQPEFQRQEVWSLKKKRALIDTILRGWIVPPIHLVEGGGKTIEVLDGQQRLSAIRDFLDNRVSIDGHLRPNREYIASLHGQKFRDLPPKVREFVLDQTISVHTISDFSPEEPSELFYRLNQPTALTSGEKRNSLYGPARDQLKDLVRHFEMSGNSVSTIGFSNVRYGYDDVIARVLFFIEQGTLSSKGTEQRISERFQDDQSFSDEAVIRTGCAIDWFSEARKIIGYNRFNKASLMSWLLFYSRFYQFIEPNTSFLNDFIVVSKEGHRNSDIAEASGVFIDRSSLRVTDVSSVVYRDFVLNYVYYSFNEILPFSVPVKLIQEIKSKFSGSQEEITFEGLLEENLDVSRWSATL</sequence>
<name>A0A9Q3S0K4_9SPHN</name>
<dbReference type="RefSeq" id="WP_222404950.1">
    <property type="nucleotide sequence ID" value="NZ_JAHVKP010000001.1"/>
</dbReference>
<dbReference type="Proteomes" id="UP000824927">
    <property type="component" value="Unassembled WGS sequence"/>
</dbReference>
<organism evidence="2 3">
    <name type="scientific">Qipengyuania aquimaris</name>
    <dbReference type="NCBI Taxonomy" id="255984"/>
    <lineage>
        <taxon>Bacteria</taxon>
        <taxon>Pseudomonadati</taxon>
        <taxon>Pseudomonadota</taxon>
        <taxon>Alphaproteobacteria</taxon>
        <taxon>Sphingomonadales</taxon>
        <taxon>Erythrobacteraceae</taxon>
        <taxon>Qipengyuania</taxon>
    </lineage>
</organism>
<dbReference type="Pfam" id="PF03235">
    <property type="entry name" value="GmrSD_N"/>
    <property type="match status" value="1"/>
</dbReference>
<dbReference type="AlphaFoldDB" id="A0A9Q3S0K4"/>
<evidence type="ECO:0000259" key="1">
    <source>
        <dbReference type="Pfam" id="PF03235"/>
    </source>
</evidence>
<proteinExistence type="predicted"/>
<protein>
    <submittedName>
        <fullName evidence="2">DUF262 domain-containing protein</fullName>
    </submittedName>
</protein>
<accession>A0A9Q3S0K4</accession>